<gene>
    <name evidence="3" type="ORF">J4573_45045</name>
</gene>
<feature type="chain" id="PRO_5039527669" evidence="2">
    <location>
        <begin position="21"/>
        <end position="113"/>
    </location>
</feature>
<reference evidence="3" key="1">
    <citation type="submission" date="2021-03" db="EMBL/GenBank/DDBJ databases">
        <authorList>
            <person name="Kanchanasin P."/>
            <person name="Saeng-In P."/>
            <person name="Phongsopitanun W."/>
            <person name="Yuki M."/>
            <person name="Kudo T."/>
            <person name="Ohkuma M."/>
            <person name="Tanasupawat S."/>
        </authorList>
    </citation>
    <scope>NUCLEOTIDE SEQUENCE</scope>
    <source>
        <strain evidence="3">GKU 128</strain>
    </source>
</reference>
<evidence type="ECO:0000313" key="3">
    <source>
        <dbReference type="EMBL" id="MBO2454320.1"/>
    </source>
</evidence>
<feature type="compositionally biased region" description="Low complexity" evidence="1">
    <location>
        <begin position="31"/>
        <end position="41"/>
    </location>
</feature>
<evidence type="ECO:0000256" key="1">
    <source>
        <dbReference type="SAM" id="MobiDB-lite"/>
    </source>
</evidence>
<proteinExistence type="predicted"/>
<evidence type="ECO:0000256" key="2">
    <source>
        <dbReference type="SAM" id="SignalP"/>
    </source>
</evidence>
<protein>
    <submittedName>
        <fullName evidence="3">Uncharacterized protein</fullName>
    </submittedName>
</protein>
<dbReference type="AlphaFoldDB" id="A0A939PKI3"/>
<dbReference type="EMBL" id="JAGEOJ010000025">
    <property type="protein sequence ID" value="MBO2454320.1"/>
    <property type="molecule type" value="Genomic_DNA"/>
</dbReference>
<name>A0A939PKI3_9ACTN</name>
<feature type="signal peptide" evidence="2">
    <location>
        <begin position="1"/>
        <end position="20"/>
    </location>
</feature>
<sequence>MKKFLMVGSVVLALGFSASACNSDSKKDSDGATASATATAAQGGGDQNGAPSSAPTTSKAPGGGAAQGKNDTEIDAKLRACLKAKGYNNLPKETIRSVPVKGVKDSDVMACMS</sequence>
<dbReference type="PROSITE" id="PS51257">
    <property type="entry name" value="PROKAR_LIPOPROTEIN"/>
    <property type="match status" value="1"/>
</dbReference>
<comment type="caution">
    <text evidence="3">The sequence shown here is derived from an EMBL/GenBank/DDBJ whole genome shotgun (WGS) entry which is preliminary data.</text>
</comment>
<dbReference type="Proteomes" id="UP000669179">
    <property type="component" value="Unassembled WGS sequence"/>
</dbReference>
<evidence type="ECO:0000313" key="4">
    <source>
        <dbReference type="Proteomes" id="UP000669179"/>
    </source>
</evidence>
<accession>A0A939PKI3</accession>
<feature type="region of interest" description="Disordered" evidence="1">
    <location>
        <begin position="21"/>
        <end position="70"/>
    </location>
</feature>
<keyword evidence="2" id="KW-0732">Signal</keyword>
<dbReference type="RefSeq" id="WP_208262514.1">
    <property type="nucleotide sequence ID" value="NZ_JAGEOJ010000025.1"/>
</dbReference>
<organism evidence="3 4">
    <name type="scientific">Actinomadura barringtoniae</name>
    <dbReference type="NCBI Taxonomy" id="1427535"/>
    <lineage>
        <taxon>Bacteria</taxon>
        <taxon>Bacillati</taxon>
        <taxon>Actinomycetota</taxon>
        <taxon>Actinomycetes</taxon>
        <taxon>Streptosporangiales</taxon>
        <taxon>Thermomonosporaceae</taxon>
        <taxon>Actinomadura</taxon>
    </lineage>
</organism>
<keyword evidence="4" id="KW-1185">Reference proteome</keyword>